<feature type="transmembrane region" description="Helical" evidence="12">
    <location>
        <begin position="231"/>
        <end position="255"/>
    </location>
</feature>
<evidence type="ECO:0000256" key="11">
    <source>
        <dbReference type="SAM" id="Coils"/>
    </source>
</evidence>
<evidence type="ECO:0000256" key="8">
    <source>
        <dbReference type="ARBA" id="ARBA00023065"/>
    </source>
</evidence>
<protein>
    <submittedName>
        <fullName evidence="14">Potassium voltage gated channel, Shab-related subfamily, member 2</fullName>
    </submittedName>
</protein>
<feature type="transmembrane region" description="Helical" evidence="12">
    <location>
        <begin position="168"/>
        <end position="189"/>
    </location>
</feature>
<accession>A0ABQ1JW05</accession>
<keyword evidence="11" id="KW-0175">Coiled coil</keyword>
<evidence type="ECO:0000313" key="14">
    <source>
        <dbReference type="EMBL" id="GGB76109.1"/>
    </source>
</evidence>
<dbReference type="InterPro" id="IPR003937">
    <property type="entry name" value="K_chnl_volt-dep_KCNQ"/>
</dbReference>
<reference evidence="15" key="1">
    <citation type="journal article" date="2019" name="Int. J. Syst. Evol. Microbiol.">
        <title>The Global Catalogue of Microorganisms (GCM) 10K type strain sequencing project: providing services to taxonomists for standard genome sequencing and annotation.</title>
        <authorList>
            <consortium name="The Broad Institute Genomics Platform"/>
            <consortium name="The Broad Institute Genome Sequencing Center for Infectious Disease"/>
            <person name="Wu L."/>
            <person name="Ma J."/>
        </authorList>
    </citation>
    <scope>NUCLEOTIDE SEQUENCE [LARGE SCALE GENOMIC DNA]</scope>
    <source>
        <strain evidence="15">CGMCC 1.15928</strain>
    </source>
</reference>
<keyword evidence="9 12" id="KW-0472">Membrane</keyword>
<evidence type="ECO:0000313" key="15">
    <source>
        <dbReference type="Proteomes" id="UP000628854"/>
    </source>
</evidence>
<name>A0ABQ1JW05_9PROT</name>
<feature type="transmembrane region" description="Helical" evidence="12">
    <location>
        <begin position="101"/>
        <end position="123"/>
    </location>
</feature>
<evidence type="ECO:0000256" key="1">
    <source>
        <dbReference type="ARBA" id="ARBA00004141"/>
    </source>
</evidence>
<dbReference type="PANTHER" id="PTHR11537">
    <property type="entry name" value="VOLTAGE-GATED POTASSIUM CHANNEL"/>
    <property type="match status" value="1"/>
</dbReference>
<keyword evidence="7 12" id="KW-1133">Transmembrane helix</keyword>
<keyword evidence="2" id="KW-0813">Transport</keyword>
<keyword evidence="5" id="KW-0631">Potassium channel</keyword>
<sequence length="293" mass="32381">MVVQQVMTQMGLRHKLYLQMEPNAREKTGLSPFNTFIVVLVLLSFLALALETESTMSDGWMQAIAIFNVVIIVVFAIEYLMRLWAAGEGPEYRGIGGRIRYIFTPYAIADLVAFLPELLWILMAPDDSSQQIVMALRVLRLARLVKIARFIPAFDVLGATVRRSGTQLLTTLAMALALVYVSAVALYFIEGVGGEQQESFASIPRAVWWAIATLTTVGYGDVYPVTPLGRVFASVIAIAGIGVVALPAGVFASAFSDELRERENAKLKRRSEELEEEVREYEAREKAAPESQA</sequence>
<evidence type="ECO:0000256" key="9">
    <source>
        <dbReference type="ARBA" id="ARBA00023136"/>
    </source>
</evidence>
<feature type="transmembrane region" description="Helical" evidence="12">
    <location>
        <begin position="60"/>
        <end position="80"/>
    </location>
</feature>
<dbReference type="Gene3D" id="1.10.287.70">
    <property type="match status" value="1"/>
</dbReference>
<dbReference type="PRINTS" id="PR01459">
    <property type="entry name" value="KCNQCHANNEL"/>
</dbReference>
<dbReference type="InterPro" id="IPR005821">
    <property type="entry name" value="Ion_trans_dom"/>
</dbReference>
<gene>
    <name evidence="14" type="primary">kcnb2</name>
    <name evidence="14" type="ORF">GCM10011503_26070</name>
</gene>
<dbReference type="InterPro" id="IPR028325">
    <property type="entry name" value="VG_K_chnl"/>
</dbReference>
<feature type="coiled-coil region" evidence="11">
    <location>
        <begin position="257"/>
        <end position="284"/>
    </location>
</feature>
<dbReference type="EMBL" id="BMKF01000002">
    <property type="protein sequence ID" value="GGB76109.1"/>
    <property type="molecule type" value="Genomic_DNA"/>
</dbReference>
<dbReference type="Proteomes" id="UP000628854">
    <property type="component" value="Unassembled WGS sequence"/>
</dbReference>
<evidence type="ECO:0000256" key="2">
    <source>
        <dbReference type="ARBA" id="ARBA00022448"/>
    </source>
</evidence>
<keyword evidence="3" id="KW-0633">Potassium transport</keyword>
<proteinExistence type="predicted"/>
<evidence type="ECO:0000259" key="13">
    <source>
        <dbReference type="Pfam" id="PF00520"/>
    </source>
</evidence>
<dbReference type="PANTHER" id="PTHR11537:SF254">
    <property type="entry name" value="POTASSIUM VOLTAGE-GATED CHANNEL PROTEIN SHAB"/>
    <property type="match status" value="1"/>
</dbReference>
<evidence type="ECO:0000256" key="10">
    <source>
        <dbReference type="ARBA" id="ARBA00023303"/>
    </source>
</evidence>
<evidence type="ECO:0000256" key="12">
    <source>
        <dbReference type="SAM" id="Phobius"/>
    </source>
</evidence>
<dbReference type="RefSeq" id="WP_269843684.1">
    <property type="nucleotide sequence ID" value="NZ_BMKF01000002.1"/>
</dbReference>
<comment type="subcellular location">
    <subcellularLocation>
        <location evidence="1">Membrane</location>
        <topology evidence="1">Multi-pass membrane protein</topology>
    </subcellularLocation>
</comment>
<keyword evidence="15" id="KW-1185">Reference proteome</keyword>
<feature type="transmembrane region" description="Helical" evidence="12">
    <location>
        <begin position="29"/>
        <end position="48"/>
    </location>
</feature>
<evidence type="ECO:0000256" key="7">
    <source>
        <dbReference type="ARBA" id="ARBA00022989"/>
    </source>
</evidence>
<feature type="domain" description="Ion transport" evidence="13">
    <location>
        <begin position="32"/>
        <end position="260"/>
    </location>
</feature>
<dbReference type="SUPFAM" id="SSF81324">
    <property type="entry name" value="Voltage-gated potassium channels"/>
    <property type="match status" value="1"/>
</dbReference>
<evidence type="ECO:0000256" key="5">
    <source>
        <dbReference type="ARBA" id="ARBA00022826"/>
    </source>
</evidence>
<evidence type="ECO:0000256" key="6">
    <source>
        <dbReference type="ARBA" id="ARBA00022958"/>
    </source>
</evidence>
<dbReference type="PRINTS" id="PR00169">
    <property type="entry name" value="KCHANNEL"/>
</dbReference>
<keyword evidence="10" id="KW-0407">Ion channel</keyword>
<organism evidence="14 15">
    <name type="scientific">Henriciella pelagia</name>
    <dbReference type="NCBI Taxonomy" id="1977912"/>
    <lineage>
        <taxon>Bacteria</taxon>
        <taxon>Pseudomonadati</taxon>
        <taxon>Pseudomonadota</taxon>
        <taxon>Alphaproteobacteria</taxon>
        <taxon>Hyphomonadales</taxon>
        <taxon>Hyphomonadaceae</taxon>
        <taxon>Henriciella</taxon>
    </lineage>
</organism>
<keyword evidence="6" id="KW-0630">Potassium</keyword>
<keyword evidence="4 12" id="KW-0812">Transmembrane</keyword>
<comment type="caution">
    <text evidence="14">The sequence shown here is derived from an EMBL/GenBank/DDBJ whole genome shotgun (WGS) entry which is preliminary data.</text>
</comment>
<evidence type="ECO:0000256" key="4">
    <source>
        <dbReference type="ARBA" id="ARBA00022692"/>
    </source>
</evidence>
<evidence type="ECO:0000256" key="3">
    <source>
        <dbReference type="ARBA" id="ARBA00022538"/>
    </source>
</evidence>
<keyword evidence="8" id="KW-0406">Ion transport</keyword>
<dbReference type="Pfam" id="PF00520">
    <property type="entry name" value="Ion_trans"/>
    <property type="match status" value="1"/>
</dbReference>